<dbReference type="GO" id="GO:0002486">
    <property type="term" value="P:antigen processing and presentation of endogenous peptide antigen via MHC class I via ER pathway, TAP-independent"/>
    <property type="evidence" value="ECO:0007669"/>
    <property type="project" value="TreeGrafter"/>
</dbReference>
<dbReference type="GO" id="GO:0006955">
    <property type="term" value="P:immune response"/>
    <property type="evidence" value="ECO:0007669"/>
    <property type="project" value="TreeGrafter"/>
</dbReference>
<keyword evidence="14" id="KW-1185">Reference proteome</keyword>
<comment type="subcellular location">
    <subcellularLocation>
        <location evidence="2">Cell membrane</location>
        <topology evidence="2">Lipid-anchor</topology>
        <topology evidence="2">GPI-anchor</topology>
    </subcellularLocation>
</comment>
<evidence type="ECO:0000256" key="3">
    <source>
        <dbReference type="ARBA" id="ARBA00008353"/>
    </source>
</evidence>
<evidence type="ECO:0000256" key="5">
    <source>
        <dbReference type="ARBA" id="ARBA00022622"/>
    </source>
</evidence>
<sequence>GHSLCVNVTVKSQPGPRQAWCEVQGSVDENPFLWCDCDSHKGMPLGALGKKVKATKTWTDLTQTLGEVGRELRMILPDIRLERTSTRDGAATVMQGCVWMAGPPTLQAKLSCGHEAQRGPGASWEFSISGQRALLFDPVSGKWSATDPGASGVKEEWESNHHLTQYFRTISLGDCSQWLQEFLQHWEDMLEPTAPPTKTPETDQSHWNIFKIIVIPVLSVLIVIIFICRTRRRSGHVDNSTWETTWVSSRLPLVSGRTVWSGLERCQGLPQALSPEPPAHELRASAGTGSLCCGEEAGTEQDCGAKEGAESLPLGQGVGLKAWSEPCPPEASSEEELIVDPHLMSAVVMADRCRTCS</sequence>
<gene>
    <name evidence="13" type="ORF">J0S82_004023</name>
</gene>
<keyword evidence="10" id="KW-0449">Lipoprotein</keyword>
<dbReference type="OrthoDB" id="9836934at2759"/>
<keyword evidence="11" id="KW-0812">Transmembrane</keyword>
<dbReference type="Proteomes" id="UP000700334">
    <property type="component" value="Unassembled WGS sequence"/>
</dbReference>
<evidence type="ECO:0000256" key="10">
    <source>
        <dbReference type="ARBA" id="ARBA00023288"/>
    </source>
</evidence>
<feature type="domain" description="Retinoic acid early-inducible protein 1" evidence="12">
    <location>
        <begin position="2"/>
        <end position="185"/>
    </location>
</feature>
<protein>
    <submittedName>
        <fullName evidence="13">Retinoic acid early transcript 1E</fullName>
    </submittedName>
</protein>
<feature type="non-terminal residue" evidence="13">
    <location>
        <position position="1"/>
    </location>
</feature>
<dbReference type="InterPro" id="IPR029287">
    <property type="entry name" value="RAE-1"/>
</dbReference>
<dbReference type="InterPro" id="IPR011162">
    <property type="entry name" value="MHC_I/II-like_Ag-recog"/>
</dbReference>
<feature type="transmembrane region" description="Helical" evidence="11">
    <location>
        <begin position="207"/>
        <end position="228"/>
    </location>
</feature>
<dbReference type="Gene3D" id="3.30.500.10">
    <property type="entry name" value="MHC class I-like antigen recognition-like"/>
    <property type="match status" value="1"/>
</dbReference>
<keyword evidence="6" id="KW-0732">Signal</keyword>
<evidence type="ECO:0000256" key="9">
    <source>
        <dbReference type="ARBA" id="ARBA00023180"/>
    </source>
</evidence>
<keyword evidence="9" id="KW-0325">Glycoprotein</keyword>
<keyword evidence="5" id="KW-0336">GPI-anchor</keyword>
<keyword evidence="8" id="KW-1015">Disulfide bond</keyword>
<reference evidence="13" key="1">
    <citation type="journal article" date="2021" name="Evol. Appl.">
        <title>The genome of the Pyrenean desman and the effects of bottlenecks and inbreeding on the genomic landscape of an endangered species.</title>
        <authorList>
            <person name="Escoda L."/>
            <person name="Castresana J."/>
        </authorList>
    </citation>
    <scope>NUCLEOTIDE SEQUENCE</scope>
    <source>
        <strain evidence="13">IBE-C5619</strain>
    </source>
</reference>
<comment type="function">
    <text evidence="1">Acts as a ligand for KLRK1.</text>
</comment>
<accession>A0A8J5ZP32</accession>
<keyword evidence="4" id="KW-1003">Cell membrane</keyword>
<name>A0A8J5ZP32_GALPY</name>
<dbReference type="GO" id="GO:0001916">
    <property type="term" value="P:positive regulation of T cell mediated cytotoxicity"/>
    <property type="evidence" value="ECO:0007669"/>
    <property type="project" value="TreeGrafter"/>
</dbReference>
<evidence type="ECO:0000256" key="6">
    <source>
        <dbReference type="ARBA" id="ARBA00022729"/>
    </source>
</evidence>
<proteinExistence type="inferred from homology"/>
<dbReference type="AlphaFoldDB" id="A0A8J5ZP32"/>
<evidence type="ECO:0000256" key="2">
    <source>
        <dbReference type="ARBA" id="ARBA00004609"/>
    </source>
</evidence>
<organism evidence="13 14">
    <name type="scientific">Galemys pyrenaicus</name>
    <name type="common">Iberian desman</name>
    <name type="synonym">Pyrenean desman</name>
    <dbReference type="NCBI Taxonomy" id="202257"/>
    <lineage>
        <taxon>Eukaryota</taxon>
        <taxon>Metazoa</taxon>
        <taxon>Chordata</taxon>
        <taxon>Craniata</taxon>
        <taxon>Vertebrata</taxon>
        <taxon>Euteleostomi</taxon>
        <taxon>Mammalia</taxon>
        <taxon>Eutheria</taxon>
        <taxon>Laurasiatheria</taxon>
        <taxon>Eulipotyphla</taxon>
        <taxon>Talpidae</taxon>
        <taxon>Galemys</taxon>
    </lineage>
</organism>
<evidence type="ECO:0000256" key="8">
    <source>
        <dbReference type="ARBA" id="ARBA00023157"/>
    </source>
</evidence>
<dbReference type="EMBL" id="JAGFMF010012079">
    <property type="protein sequence ID" value="KAG8507873.1"/>
    <property type="molecule type" value="Genomic_DNA"/>
</dbReference>
<keyword evidence="11" id="KW-1133">Transmembrane helix</keyword>
<comment type="caution">
    <text evidence="13">The sequence shown here is derived from an EMBL/GenBank/DDBJ whole genome shotgun (WGS) entry which is preliminary data.</text>
</comment>
<dbReference type="PANTHER" id="PTHR16675:SF64">
    <property type="entry name" value="RETINOIC ACID EARLY TRANSCRIPT 1E"/>
    <property type="match status" value="1"/>
</dbReference>
<dbReference type="GO" id="GO:0009897">
    <property type="term" value="C:external side of plasma membrane"/>
    <property type="evidence" value="ECO:0007669"/>
    <property type="project" value="TreeGrafter"/>
</dbReference>
<evidence type="ECO:0000256" key="7">
    <source>
        <dbReference type="ARBA" id="ARBA00023136"/>
    </source>
</evidence>
<evidence type="ECO:0000256" key="4">
    <source>
        <dbReference type="ARBA" id="ARBA00022475"/>
    </source>
</evidence>
<evidence type="ECO:0000313" key="13">
    <source>
        <dbReference type="EMBL" id="KAG8507873.1"/>
    </source>
</evidence>
<dbReference type="InterPro" id="IPR037055">
    <property type="entry name" value="MHC_I-like_Ag-recog_sf"/>
</dbReference>
<evidence type="ECO:0000259" key="12">
    <source>
        <dbReference type="Pfam" id="PF14586"/>
    </source>
</evidence>
<dbReference type="SUPFAM" id="SSF54452">
    <property type="entry name" value="MHC antigen-recognition domain"/>
    <property type="match status" value="1"/>
</dbReference>
<dbReference type="FunFam" id="3.30.500.10:FF:000004">
    <property type="entry name" value="Retinoic acid early-inducible protein 1-beta"/>
    <property type="match status" value="1"/>
</dbReference>
<comment type="similarity">
    <text evidence="3">Belongs to the NKG2D ligand family.</text>
</comment>
<dbReference type="GO" id="GO:0002476">
    <property type="term" value="P:antigen processing and presentation of endogenous peptide antigen via MHC class Ib"/>
    <property type="evidence" value="ECO:0007669"/>
    <property type="project" value="TreeGrafter"/>
</dbReference>
<dbReference type="InterPro" id="IPR050208">
    <property type="entry name" value="MHC_class-I_related"/>
</dbReference>
<evidence type="ECO:0000256" key="11">
    <source>
        <dbReference type="SAM" id="Phobius"/>
    </source>
</evidence>
<evidence type="ECO:0000313" key="14">
    <source>
        <dbReference type="Proteomes" id="UP000700334"/>
    </source>
</evidence>
<dbReference type="PANTHER" id="PTHR16675">
    <property type="entry name" value="MHC CLASS I-RELATED"/>
    <property type="match status" value="1"/>
</dbReference>
<dbReference type="GO" id="GO:0005615">
    <property type="term" value="C:extracellular space"/>
    <property type="evidence" value="ECO:0007669"/>
    <property type="project" value="TreeGrafter"/>
</dbReference>
<dbReference type="Pfam" id="PF14586">
    <property type="entry name" value="MHC_I_2"/>
    <property type="match status" value="1"/>
</dbReference>
<dbReference type="GO" id="GO:0046703">
    <property type="term" value="F:natural killer cell lectin-like receptor binding"/>
    <property type="evidence" value="ECO:0007669"/>
    <property type="project" value="UniProtKB-ARBA"/>
</dbReference>
<evidence type="ECO:0000256" key="1">
    <source>
        <dbReference type="ARBA" id="ARBA00002305"/>
    </source>
</evidence>
<keyword evidence="7 11" id="KW-0472">Membrane</keyword>